<dbReference type="PANTHER" id="PTHR13799:SF14">
    <property type="entry name" value="GTP CYCLOHYDROLASE 1 TYPE 2 HOMOLOG"/>
    <property type="match status" value="1"/>
</dbReference>
<sequence length="268" mass="30202">MVIKLKDLISIMEVVAPPSLKESYDNVGLMVGDSNKTVKRVLLALDCTEEVIDEAVSKDIDAILTHHPLIFRKPSSITTDTLQGRKIIKLISNNISVYSSHTNLDSVHRGMNDTLMDILEINNNIILEPDLISDIKYSGIGRIGEIRECTLGDFIHHIKQKLNLDNLRYTGDLNKTISKVAVINGSGQDYFSLALKYGAHCIVSGDTTYHYVSDYEEMGCSIIDIGHFPSEWLTFITLMKKVMDNNKEKLKDVTFLISEKCKDPYKYI</sequence>
<dbReference type="InterPro" id="IPR002678">
    <property type="entry name" value="DUF34/NIF3"/>
</dbReference>
<accession>A0A1M6CQM9</accession>
<evidence type="ECO:0000256" key="2">
    <source>
        <dbReference type="ARBA" id="ARBA00022112"/>
    </source>
</evidence>
<dbReference type="Proteomes" id="UP000184080">
    <property type="component" value="Unassembled WGS sequence"/>
</dbReference>
<feature type="binding site" evidence="4">
    <location>
        <position position="227"/>
    </location>
    <ligand>
        <name>a divalent metal cation</name>
        <dbReference type="ChEBI" id="CHEBI:60240"/>
        <label>1</label>
    </ligand>
</feature>
<dbReference type="InterPro" id="IPR036069">
    <property type="entry name" value="DUF34/NIF3_sf"/>
</dbReference>
<dbReference type="OrthoDB" id="9792792at2"/>
<name>A0A1M6CQM9_9CLOT</name>
<evidence type="ECO:0000256" key="1">
    <source>
        <dbReference type="ARBA" id="ARBA00006964"/>
    </source>
</evidence>
<evidence type="ECO:0000313" key="6">
    <source>
        <dbReference type="Proteomes" id="UP000184080"/>
    </source>
</evidence>
<dbReference type="AlphaFoldDB" id="A0A1M6CQM9"/>
<keyword evidence="6" id="KW-1185">Reference proteome</keyword>
<evidence type="ECO:0000313" key="5">
    <source>
        <dbReference type="EMBL" id="SHI63286.1"/>
    </source>
</evidence>
<dbReference type="Gene3D" id="3.40.1390.30">
    <property type="entry name" value="NIF3 (NGG1p interacting factor 3)-like"/>
    <property type="match status" value="2"/>
</dbReference>
<dbReference type="FunFam" id="3.40.1390.30:FF:000001">
    <property type="entry name" value="GTP cyclohydrolase 1 type 2"/>
    <property type="match status" value="1"/>
</dbReference>
<evidence type="ECO:0000256" key="3">
    <source>
        <dbReference type="ARBA" id="ARBA00022723"/>
    </source>
</evidence>
<keyword evidence="3 4" id="KW-0479">Metal-binding</keyword>
<dbReference type="NCBIfam" id="TIGR00486">
    <property type="entry name" value="YbgI_SA1388"/>
    <property type="match status" value="1"/>
</dbReference>
<feature type="binding site" evidence="4">
    <location>
        <position position="66"/>
    </location>
    <ligand>
        <name>a divalent metal cation</name>
        <dbReference type="ChEBI" id="CHEBI:60240"/>
        <label>1</label>
    </ligand>
</feature>
<organism evidence="5 6">
    <name type="scientific">Clostridium amylolyticum</name>
    <dbReference type="NCBI Taxonomy" id="1121298"/>
    <lineage>
        <taxon>Bacteria</taxon>
        <taxon>Bacillati</taxon>
        <taxon>Bacillota</taxon>
        <taxon>Clostridia</taxon>
        <taxon>Eubacteriales</taxon>
        <taxon>Clostridiaceae</taxon>
        <taxon>Clostridium</taxon>
    </lineage>
</organism>
<dbReference type="STRING" id="1121298.SAMN05444401_1201"/>
<dbReference type="EMBL" id="FQZO01000001">
    <property type="protein sequence ID" value="SHI63286.1"/>
    <property type="molecule type" value="Genomic_DNA"/>
</dbReference>
<protein>
    <recommendedName>
        <fullName evidence="2">GTP cyclohydrolase 1 type 2 homolog</fullName>
    </recommendedName>
</protein>
<feature type="binding site" evidence="4">
    <location>
        <position position="67"/>
    </location>
    <ligand>
        <name>a divalent metal cation</name>
        <dbReference type="ChEBI" id="CHEBI:60240"/>
        <label>1</label>
    </ligand>
</feature>
<reference evidence="5 6" key="1">
    <citation type="submission" date="2016-11" db="EMBL/GenBank/DDBJ databases">
        <authorList>
            <person name="Jaros S."/>
            <person name="Januszkiewicz K."/>
            <person name="Wedrychowicz H."/>
        </authorList>
    </citation>
    <scope>NUCLEOTIDE SEQUENCE [LARGE SCALE GENOMIC DNA]</scope>
    <source>
        <strain evidence="5 6">DSM 21864</strain>
    </source>
</reference>
<comment type="similarity">
    <text evidence="1">Belongs to the GTP cyclohydrolase I type 2/NIF3 family.</text>
</comment>
<feature type="binding site" evidence="4">
    <location>
        <position position="231"/>
    </location>
    <ligand>
        <name>a divalent metal cation</name>
        <dbReference type="ChEBI" id="CHEBI:60240"/>
        <label>1</label>
    </ligand>
</feature>
<proteinExistence type="inferred from homology"/>
<gene>
    <name evidence="5" type="ORF">SAMN05444401_1201</name>
</gene>
<dbReference type="GO" id="GO:0005737">
    <property type="term" value="C:cytoplasm"/>
    <property type="evidence" value="ECO:0007669"/>
    <property type="project" value="TreeGrafter"/>
</dbReference>
<dbReference type="PANTHER" id="PTHR13799">
    <property type="entry name" value="NGG1 INTERACTING FACTOR 3"/>
    <property type="match status" value="1"/>
</dbReference>
<evidence type="ECO:0000256" key="4">
    <source>
        <dbReference type="PIRSR" id="PIRSR602678-1"/>
    </source>
</evidence>
<dbReference type="GO" id="GO:0046872">
    <property type="term" value="F:metal ion binding"/>
    <property type="evidence" value="ECO:0007669"/>
    <property type="project" value="UniProtKB-KW"/>
</dbReference>
<dbReference type="Pfam" id="PF01784">
    <property type="entry name" value="DUF34_NIF3"/>
    <property type="match status" value="1"/>
</dbReference>
<dbReference type="SUPFAM" id="SSF102705">
    <property type="entry name" value="NIF3 (NGG1p interacting factor 3)-like"/>
    <property type="match status" value="1"/>
</dbReference>
<feature type="binding site" evidence="4">
    <location>
        <position position="105"/>
    </location>
    <ligand>
        <name>a divalent metal cation</name>
        <dbReference type="ChEBI" id="CHEBI:60240"/>
        <label>1</label>
    </ligand>
</feature>